<protein>
    <submittedName>
        <fullName evidence="1">Uncharacterized protein</fullName>
    </submittedName>
</protein>
<gene>
    <name evidence="1" type="ORF">FGO68_gene5898</name>
</gene>
<comment type="caution">
    <text evidence="1">The sequence shown here is derived from an EMBL/GenBank/DDBJ whole genome shotgun (WGS) entry which is preliminary data.</text>
</comment>
<evidence type="ECO:0000313" key="1">
    <source>
        <dbReference type="EMBL" id="TNV75601.1"/>
    </source>
</evidence>
<dbReference type="Proteomes" id="UP000785679">
    <property type="component" value="Unassembled WGS sequence"/>
</dbReference>
<dbReference type="AlphaFoldDB" id="A0A8J8NI45"/>
<reference evidence="1" key="1">
    <citation type="submission" date="2019-06" db="EMBL/GenBank/DDBJ databases">
        <authorList>
            <person name="Zheng W."/>
        </authorList>
    </citation>
    <scope>NUCLEOTIDE SEQUENCE</scope>
    <source>
        <strain evidence="1">QDHG01</strain>
    </source>
</reference>
<name>A0A8J8NI45_HALGN</name>
<keyword evidence="2" id="KW-1185">Reference proteome</keyword>
<accession>A0A8J8NI45</accession>
<dbReference type="EMBL" id="RRYP01015226">
    <property type="protein sequence ID" value="TNV75601.1"/>
    <property type="molecule type" value="Genomic_DNA"/>
</dbReference>
<evidence type="ECO:0000313" key="2">
    <source>
        <dbReference type="Proteomes" id="UP000785679"/>
    </source>
</evidence>
<sequence length="163" mass="19059">MSTQQSEQSRKLDKEILETLKWIGCSIDFEKSNQQCAERIEYWIKDKALLDAPSFIVVGKSWSSYAKVQPMIYLQHLTPNVYFGKQIKRPQCSDWEKVKEWIKDATENGKSIKEIADIMNTKDVEKCTNKFVANKDVGVKYTTNGRSKSEEIGDFKYCVWEYY</sequence>
<proteinExistence type="predicted"/>
<organism evidence="1 2">
    <name type="scientific">Halteria grandinella</name>
    <dbReference type="NCBI Taxonomy" id="5974"/>
    <lineage>
        <taxon>Eukaryota</taxon>
        <taxon>Sar</taxon>
        <taxon>Alveolata</taxon>
        <taxon>Ciliophora</taxon>
        <taxon>Intramacronucleata</taxon>
        <taxon>Spirotrichea</taxon>
        <taxon>Stichotrichia</taxon>
        <taxon>Sporadotrichida</taxon>
        <taxon>Halteriidae</taxon>
        <taxon>Halteria</taxon>
    </lineage>
</organism>